<dbReference type="EMBL" id="JAZGQO010000011">
    <property type="protein sequence ID" value="KAK6172311.1"/>
    <property type="molecule type" value="Genomic_DNA"/>
</dbReference>
<feature type="compositionally biased region" description="Basic and acidic residues" evidence="2">
    <location>
        <begin position="175"/>
        <end position="192"/>
    </location>
</feature>
<dbReference type="Pfam" id="PF14642">
    <property type="entry name" value="FAM47"/>
    <property type="match status" value="1"/>
</dbReference>
<dbReference type="InterPro" id="IPR032743">
    <property type="entry name" value="FAM47"/>
</dbReference>
<comment type="similarity">
    <text evidence="1">Belongs to the FAM47 family.</text>
</comment>
<proteinExistence type="inferred from homology"/>
<name>A0AAN8JA27_PATCE</name>
<dbReference type="PANTHER" id="PTHR46449:SF5">
    <property type="entry name" value="FAMILY WITH SEQUENCE SIMILARITY 47 MEMBER E"/>
    <property type="match status" value="1"/>
</dbReference>
<gene>
    <name evidence="3" type="ORF">SNE40_015997</name>
</gene>
<dbReference type="Proteomes" id="UP001347796">
    <property type="component" value="Unassembled WGS sequence"/>
</dbReference>
<comment type="caution">
    <text evidence="3">The sequence shown here is derived from an EMBL/GenBank/DDBJ whole genome shotgun (WGS) entry which is preliminary data.</text>
</comment>
<dbReference type="PANTHER" id="PTHR46449">
    <property type="entry name" value="ZGC:158260"/>
    <property type="match status" value="1"/>
</dbReference>
<evidence type="ECO:0000313" key="4">
    <source>
        <dbReference type="Proteomes" id="UP001347796"/>
    </source>
</evidence>
<feature type="region of interest" description="Disordered" evidence="2">
    <location>
        <begin position="417"/>
        <end position="440"/>
    </location>
</feature>
<feature type="compositionally biased region" description="Basic and acidic residues" evidence="2">
    <location>
        <begin position="417"/>
        <end position="431"/>
    </location>
</feature>
<organism evidence="3 4">
    <name type="scientific">Patella caerulea</name>
    <name type="common">Rayed Mediterranean limpet</name>
    <dbReference type="NCBI Taxonomy" id="87958"/>
    <lineage>
        <taxon>Eukaryota</taxon>
        <taxon>Metazoa</taxon>
        <taxon>Spiralia</taxon>
        <taxon>Lophotrochozoa</taxon>
        <taxon>Mollusca</taxon>
        <taxon>Gastropoda</taxon>
        <taxon>Patellogastropoda</taxon>
        <taxon>Patelloidea</taxon>
        <taxon>Patellidae</taxon>
        <taxon>Patella</taxon>
    </lineage>
</organism>
<accession>A0AAN8JA27</accession>
<evidence type="ECO:0000256" key="2">
    <source>
        <dbReference type="SAM" id="MobiDB-lite"/>
    </source>
</evidence>
<evidence type="ECO:0008006" key="5">
    <source>
        <dbReference type="Google" id="ProtNLM"/>
    </source>
</evidence>
<feature type="compositionally biased region" description="Basic and acidic residues" evidence="2">
    <location>
        <begin position="354"/>
        <end position="378"/>
    </location>
</feature>
<feature type="region of interest" description="Disordered" evidence="2">
    <location>
        <begin position="354"/>
        <end position="380"/>
    </location>
</feature>
<keyword evidence="4" id="KW-1185">Reference proteome</keyword>
<dbReference type="GO" id="GO:0000785">
    <property type="term" value="C:chromatin"/>
    <property type="evidence" value="ECO:0007669"/>
    <property type="project" value="TreeGrafter"/>
</dbReference>
<reference evidence="3 4" key="1">
    <citation type="submission" date="2024-01" db="EMBL/GenBank/DDBJ databases">
        <title>The genome of the rayed Mediterranean limpet Patella caerulea (Linnaeus, 1758).</title>
        <authorList>
            <person name="Anh-Thu Weber A."/>
            <person name="Halstead-Nussloch G."/>
        </authorList>
    </citation>
    <scope>NUCLEOTIDE SEQUENCE [LARGE SCALE GENOMIC DNA]</scope>
    <source>
        <strain evidence="3">AATW-2023a</strain>
        <tissue evidence="3">Whole specimen</tissue>
    </source>
</reference>
<evidence type="ECO:0000313" key="3">
    <source>
        <dbReference type="EMBL" id="KAK6172311.1"/>
    </source>
</evidence>
<evidence type="ECO:0000256" key="1">
    <source>
        <dbReference type="ARBA" id="ARBA00005277"/>
    </source>
</evidence>
<sequence>MSLAEKKYDLALFNTLTDKKIRNHPWYKERLRTKYIKSLSPGETSKCLIAKDWMFLKDGLDDYRDGLPPPANGEEVFIKGNKGPSPCIIGSSESIEPVKRPVVKNRFDKYQVCFSRITPQQQQKREHIEEIEYGLLQHPLALYPHLEESVPTDLFEDVVDILDPEMNIESDEEDSIKGDSGKERDGDTRTKSTEPPSSVRNEADEEDGMRNPYRWLPRKEEKKDNKKKNERRPSSPSQEEHINKVTKDFCKWVADLGGESNNIEESTITSLFASGYETKPALSVPIHVVELTNVPPELRMSAPVPAQVQITKNLPAEEEKQKPWKYSGSYEPSWAKFRYGSWYLQPKTWKKRDWDDPLMDPKELKNQEMSEAKKKSQDLNEDLSTMHGAEAFMDFINRKGTRKIEFLEQVSEIQLRQKADEQRRVEAEVLSKNKRHHVRK</sequence>
<feature type="region of interest" description="Disordered" evidence="2">
    <location>
        <begin position="166"/>
        <end position="243"/>
    </location>
</feature>
<dbReference type="GO" id="GO:0045815">
    <property type="term" value="P:transcription initiation-coupled chromatin remodeling"/>
    <property type="evidence" value="ECO:0007669"/>
    <property type="project" value="TreeGrafter"/>
</dbReference>
<dbReference type="AlphaFoldDB" id="A0AAN8JA27"/>
<protein>
    <recommendedName>
        <fullName evidence="5">Protein FAM47E</fullName>
    </recommendedName>
</protein>